<dbReference type="EMBL" id="VSRQ01000010">
    <property type="protein sequence ID" value="TYK43637.1"/>
    <property type="molecule type" value="Genomic_DNA"/>
</dbReference>
<dbReference type="RefSeq" id="WP_148767384.1">
    <property type="nucleotide sequence ID" value="NZ_VSRQ01000010.1"/>
</dbReference>
<protein>
    <submittedName>
        <fullName evidence="2">Uncharacterized protein</fullName>
    </submittedName>
</protein>
<sequence>METLPPGQARAMIGAEPEGDPDGMRALAAQLRCTAHRLGSRANVRLSHWESDEGRRVKARIAGALRLADGTARNLLGAADFLEREADAVAAAKVRWATRYSELVNRGSGIPEGKI</sequence>
<keyword evidence="3" id="KW-1185">Reference proteome</keyword>
<evidence type="ECO:0000256" key="1">
    <source>
        <dbReference type="SAM" id="MobiDB-lite"/>
    </source>
</evidence>
<evidence type="ECO:0000313" key="2">
    <source>
        <dbReference type="EMBL" id="TYK43637.1"/>
    </source>
</evidence>
<comment type="caution">
    <text evidence="2">The sequence shown here is derived from an EMBL/GenBank/DDBJ whole genome shotgun (WGS) entry which is preliminary data.</text>
</comment>
<name>A0A5D3F3P7_9ACTN</name>
<dbReference type="AlphaFoldDB" id="A0A5D3F3P7"/>
<evidence type="ECO:0000313" key="3">
    <source>
        <dbReference type="Proteomes" id="UP000323505"/>
    </source>
</evidence>
<feature type="region of interest" description="Disordered" evidence="1">
    <location>
        <begin position="1"/>
        <end position="20"/>
    </location>
</feature>
<accession>A0A5D3F3P7</accession>
<gene>
    <name evidence="2" type="ORF">FXF68_36395</name>
</gene>
<reference evidence="2 3" key="1">
    <citation type="submission" date="2019-08" db="EMBL/GenBank/DDBJ databases">
        <title>Actinomadura sp. nov. CYP1-5 isolated from mountain soil.</title>
        <authorList>
            <person name="Songsumanus A."/>
            <person name="Kuncharoen N."/>
            <person name="Kudo T."/>
            <person name="Yuki M."/>
            <person name="Igarashi Y."/>
            <person name="Tanasupawat S."/>
        </authorList>
    </citation>
    <scope>NUCLEOTIDE SEQUENCE [LARGE SCALE GENOMIC DNA]</scope>
    <source>
        <strain evidence="2 3">CYP1-5</strain>
    </source>
</reference>
<proteinExistence type="predicted"/>
<dbReference type="Proteomes" id="UP000323505">
    <property type="component" value="Unassembled WGS sequence"/>
</dbReference>
<organism evidence="2 3">
    <name type="scientific">Actinomadura decatromicini</name>
    <dbReference type="NCBI Taxonomy" id="2604572"/>
    <lineage>
        <taxon>Bacteria</taxon>
        <taxon>Bacillati</taxon>
        <taxon>Actinomycetota</taxon>
        <taxon>Actinomycetes</taxon>
        <taxon>Streptosporangiales</taxon>
        <taxon>Thermomonosporaceae</taxon>
        <taxon>Actinomadura</taxon>
    </lineage>
</organism>